<evidence type="ECO:0000259" key="9">
    <source>
        <dbReference type="Pfam" id="PF00294"/>
    </source>
</evidence>
<dbReference type="GO" id="GO:0009024">
    <property type="term" value="F:tagatose-6-phosphate kinase activity"/>
    <property type="evidence" value="ECO:0007669"/>
    <property type="project" value="UniProtKB-EC"/>
</dbReference>
<evidence type="ECO:0000256" key="3">
    <source>
        <dbReference type="ARBA" id="ARBA00022741"/>
    </source>
</evidence>
<dbReference type="GO" id="GO:0005524">
    <property type="term" value="F:ATP binding"/>
    <property type="evidence" value="ECO:0007669"/>
    <property type="project" value="UniProtKB-UniRule"/>
</dbReference>
<evidence type="ECO:0000256" key="5">
    <source>
        <dbReference type="ARBA" id="ARBA00022840"/>
    </source>
</evidence>
<keyword evidence="7" id="KW-0423">Lactose metabolism</keyword>
<evidence type="ECO:0000313" key="10">
    <source>
        <dbReference type="EMBL" id="EDS71902.1"/>
    </source>
</evidence>
<comment type="catalytic activity">
    <reaction evidence="7">
        <text>D-tagatofuranose 6-phosphate + ATP = D-tagatofuranose 1,6-bisphosphate + ADP + H(+)</text>
        <dbReference type="Rhea" id="RHEA:12420"/>
        <dbReference type="ChEBI" id="CHEBI:15378"/>
        <dbReference type="ChEBI" id="CHEBI:30616"/>
        <dbReference type="ChEBI" id="CHEBI:58694"/>
        <dbReference type="ChEBI" id="CHEBI:58695"/>
        <dbReference type="ChEBI" id="CHEBI:456216"/>
        <dbReference type="EC" id="2.7.1.144"/>
    </reaction>
</comment>
<evidence type="ECO:0000256" key="6">
    <source>
        <dbReference type="ARBA" id="ARBA00047745"/>
    </source>
</evidence>
<dbReference type="InterPro" id="IPR017583">
    <property type="entry name" value="Tagatose/fructose_Pkinase"/>
</dbReference>
<dbReference type="HOGENOM" id="CLU_050013_1_0_9"/>
<organism evidence="10 11">
    <name type="scientific">Anaerofustis stercorihominis DSM 17244</name>
    <dbReference type="NCBI Taxonomy" id="445971"/>
    <lineage>
        <taxon>Bacteria</taxon>
        <taxon>Bacillati</taxon>
        <taxon>Bacillota</taxon>
        <taxon>Clostridia</taxon>
        <taxon>Eubacteriales</taxon>
        <taxon>Eubacteriaceae</taxon>
        <taxon>Anaerofustis</taxon>
    </lineage>
</organism>
<keyword evidence="5 7" id="KW-0067">ATP-binding</keyword>
<keyword evidence="11" id="KW-1185">Reference proteome</keyword>
<keyword evidence="4 8" id="KW-0418">Kinase</keyword>
<comment type="function">
    <text evidence="8">Catalyzes the ATP-dependent phosphorylation of fructose-l-phosphate to fructose-l,6-bisphosphate.</text>
</comment>
<dbReference type="PANTHER" id="PTHR46566:SF1">
    <property type="entry name" value="1-PHOSPHOFRUCTOKINASE"/>
    <property type="match status" value="1"/>
</dbReference>
<dbReference type="NCBIfam" id="TIGR03168">
    <property type="entry name" value="1-PFK"/>
    <property type="match status" value="1"/>
</dbReference>
<dbReference type="GO" id="GO:0044281">
    <property type="term" value="P:small molecule metabolic process"/>
    <property type="evidence" value="ECO:0007669"/>
    <property type="project" value="UniProtKB-ARBA"/>
</dbReference>
<dbReference type="EMBL" id="ABIL02000006">
    <property type="protein sequence ID" value="EDS71902.1"/>
    <property type="molecule type" value="Genomic_DNA"/>
</dbReference>
<dbReference type="Pfam" id="PF00294">
    <property type="entry name" value="PfkB"/>
    <property type="match status" value="1"/>
</dbReference>
<feature type="domain" description="Carbohydrate kinase PfkB" evidence="9">
    <location>
        <begin position="27"/>
        <end position="306"/>
    </location>
</feature>
<proteinExistence type="inferred from homology"/>
<gene>
    <name evidence="10" type="primary">pfkB</name>
    <name evidence="10" type="ORF">ANASTE_01606</name>
</gene>
<dbReference type="InterPro" id="IPR002173">
    <property type="entry name" value="Carboh/pur_kinase_PfkB_CS"/>
</dbReference>
<name>B1C8J2_9FIRM</name>
<dbReference type="FunFam" id="3.40.1190.20:FF:000001">
    <property type="entry name" value="Phosphofructokinase"/>
    <property type="match status" value="1"/>
</dbReference>
<protein>
    <recommendedName>
        <fullName evidence="7">Tagatose-6-phosphate kinase</fullName>
        <ecNumber evidence="7">2.7.1.144</ecNumber>
    </recommendedName>
</protein>
<dbReference type="PROSITE" id="PS00584">
    <property type="entry name" value="PFKB_KINASES_2"/>
    <property type="match status" value="1"/>
</dbReference>
<evidence type="ECO:0000256" key="1">
    <source>
        <dbReference type="ARBA" id="ARBA00005380"/>
    </source>
</evidence>
<dbReference type="GO" id="GO:0005829">
    <property type="term" value="C:cytosol"/>
    <property type="evidence" value="ECO:0007669"/>
    <property type="project" value="TreeGrafter"/>
</dbReference>
<dbReference type="SUPFAM" id="SSF53613">
    <property type="entry name" value="Ribokinase-like"/>
    <property type="match status" value="1"/>
</dbReference>
<keyword evidence="3 7" id="KW-0547">Nucleotide-binding</keyword>
<dbReference type="Gene3D" id="3.40.1190.20">
    <property type="match status" value="1"/>
</dbReference>
<dbReference type="PIRSF" id="PIRSF000535">
    <property type="entry name" value="1PFK/6PFK/LacC"/>
    <property type="match status" value="1"/>
</dbReference>
<comment type="similarity">
    <text evidence="7">Belongs to the carbohydrate kinase PfkB family. LacC subfamily.</text>
</comment>
<evidence type="ECO:0000256" key="8">
    <source>
        <dbReference type="RuleBase" id="RU369061"/>
    </source>
</evidence>
<dbReference type="eggNOG" id="COG1105">
    <property type="taxonomic scope" value="Bacteria"/>
</dbReference>
<evidence type="ECO:0000256" key="2">
    <source>
        <dbReference type="ARBA" id="ARBA00022679"/>
    </source>
</evidence>
<reference evidence="10" key="2">
    <citation type="submission" date="2013-08" db="EMBL/GenBank/DDBJ databases">
        <title>Draft genome sequence of Anaerofustis stercorihominis (DSM 17244).</title>
        <authorList>
            <person name="Sudarsanam P."/>
            <person name="Ley R."/>
            <person name="Guruge J."/>
            <person name="Turnbaugh P.J."/>
            <person name="Mahowald M."/>
            <person name="Liep D."/>
            <person name="Gordon J."/>
        </authorList>
    </citation>
    <scope>NUCLEOTIDE SEQUENCE</scope>
    <source>
        <strain evidence="10">DSM 17244</strain>
    </source>
</reference>
<dbReference type="GO" id="GO:0016052">
    <property type="term" value="P:carbohydrate catabolic process"/>
    <property type="evidence" value="ECO:0007669"/>
    <property type="project" value="UniProtKB-ARBA"/>
</dbReference>
<dbReference type="Proteomes" id="UP000005178">
    <property type="component" value="Unassembled WGS sequence"/>
</dbReference>
<comment type="similarity">
    <text evidence="1">Belongs to the carbohydrate kinase pfkB family.</text>
</comment>
<dbReference type="NCBIfam" id="TIGR03828">
    <property type="entry name" value="pfkB"/>
    <property type="match status" value="1"/>
</dbReference>
<evidence type="ECO:0000256" key="7">
    <source>
        <dbReference type="PIRNR" id="PIRNR000535"/>
    </source>
</evidence>
<dbReference type="GO" id="GO:2001059">
    <property type="term" value="P:D-tagatose 6-phosphate catabolic process"/>
    <property type="evidence" value="ECO:0007669"/>
    <property type="project" value="UniProtKB-UniPathway"/>
</dbReference>
<dbReference type="EC" id="2.7.1.144" evidence="7"/>
<dbReference type="InterPro" id="IPR029056">
    <property type="entry name" value="Ribokinase-like"/>
</dbReference>
<dbReference type="InterPro" id="IPR022463">
    <property type="entry name" value="1-PFruKinase"/>
</dbReference>
<comment type="caution">
    <text evidence="10">The sequence shown here is derived from an EMBL/GenBank/DDBJ whole genome shotgun (WGS) entry which is preliminary data.</text>
</comment>
<dbReference type="UniPathway" id="UPA00704">
    <property type="reaction ID" value="UER00715"/>
</dbReference>
<dbReference type="PANTHER" id="PTHR46566">
    <property type="entry name" value="1-PHOSPHOFRUCTOKINASE-RELATED"/>
    <property type="match status" value="1"/>
</dbReference>
<accession>B1C8J2</accession>
<evidence type="ECO:0000313" key="11">
    <source>
        <dbReference type="Proteomes" id="UP000005178"/>
    </source>
</evidence>
<reference evidence="10" key="1">
    <citation type="submission" date="2008-01" db="EMBL/GenBank/DDBJ databases">
        <authorList>
            <person name="Fulton L."/>
            <person name="Clifton S."/>
            <person name="Fulton B."/>
            <person name="Xu J."/>
            <person name="Minx P."/>
            <person name="Pepin K.H."/>
            <person name="Johnson M."/>
            <person name="Thiruvilangam P."/>
            <person name="Bhonagiri V."/>
            <person name="Nash W.E."/>
            <person name="Mardis E.R."/>
            <person name="Wilson R.K."/>
        </authorList>
    </citation>
    <scope>NUCLEOTIDE SEQUENCE [LARGE SCALE GENOMIC DNA]</scope>
    <source>
        <strain evidence="10">DSM 17244</strain>
    </source>
</reference>
<dbReference type="STRING" id="445971.ANASTE_01606"/>
<dbReference type="CDD" id="cd01164">
    <property type="entry name" value="FruK_PfkB_like"/>
    <property type="match status" value="1"/>
</dbReference>
<keyword evidence="2 7" id="KW-0808">Transferase</keyword>
<evidence type="ECO:0000256" key="4">
    <source>
        <dbReference type="ARBA" id="ARBA00022777"/>
    </source>
</evidence>
<dbReference type="GO" id="GO:0008662">
    <property type="term" value="F:1-phosphofructokinase activity"/>
    <property type="evidence" value="ECO:0007669"/>
    <property type="project" value="UniProtKB-UniRule"/>
</dbReference>
<dbReference type="AlphaFoldDB" id="B1C8J2"/>
<comment type="pathway">
    <text evidence="7">Carbohydrate metabolism; D-tagatose 6-phosphate degradation; D-glyceraldehyde 3-phosphate and glycerone phosphate from D-tagatose 6-phosphate: step 1/2.</text>
</comment>
<sequence>MSIIPLRGKQKYWRQNNMIYTVTFNPALDYVMLLNKFESGGVNRSKEEFLNPGGKGINVSMMLTELEVDNTALGYVAGFTGEELVNKLKKRNIKTDFITLKEGNTRINVKVKADIESEINAGGPDITNEDINLLMSKLDKLSDEDILVLAGSIPSSVDNDIYEQIMKRLNDKKVNIAVDATNELLLNVLKYSPFLIKPNHHELGELFDVSLKTEEDIITYAKKLQEMGARNILVSMAGDGAILLTENGEILKSNSPKGKVINSVGAGDSMVAGFLAGYLKNKDYTEALKLGIASGSASAFSEGIATKKDVDTLLKQL</sequence>
<dbReference type="InterPro" id="IPR011611">
    <property type="entry name" value="PfkB_dom"/>
</dbReference>
<comment type="catalytic activity">
    <reaction evidence="6 8">
        <text>beta-D-fructose 1-phosphate + ATP = beta-D-fructose 1,6-bisphosphate + ADP + H(+)</text>
        <dbReference type="Rhea" id="RHEA:14213"/>
        <dbReference type="ChEBI" id="CHEBI:15378"/>
        <dbReference type="ChEBI" id="CHEBI:30616"/>
        <dbReference type="ChEBI" id="CHEBI:32966"/>
        <dbReference type="ChEBI" id="CHEBI:138881"/>
        <dbReference type="ChEBI" id="CHEBI:456216"/>
        <dbReference type="EC" id="2.7.1.56"/>
    </reaction>
</comment>
<dbReference type="GO" id="GO:0005988">
    <property type="term" value="P:lactose metabolic process"/>
    <property type="evidence" value="ECO:0007669"/>
    <property type="project" value="UniProtKB-KW"/>
</dbReference>